<dbReference type="AlphaFoldDB" id="A0A9E7A1M7"/>
<protein>
    <submittedName>
        <fullName evidence="1">Uncharacterized protein</fullName>
    </submittedName>
</protein>
<sequence length="172" mass="19105">MNKNFDGQIYFDEKDLPKAEKMFADDVITESDETHPIEIELSEIQLTDTVIYERKLASWKDLTTLPKIRTKCVKICRIGPIKTCCGWKTQIKWYYRTATLIVSTKKPSDIKNAVENCIKTAAIAAAIAAIVSGGSAAVGAAEKVLYSCLLSKLGDNLLSVRIDLSGRWGDWS</sequence>
<dbReference type="Proteomes" id="UP000831290">
    <property type="component" value="Chromosome"/>
</dbReference>
<gene>
    <name evidence="1" type="ORF">MQE35_08670</name>
</gene>
<reference evidence="1" key="1">
    <citation type="submission" date="2022-03" db="EMBL/GenBank/DDBJ databases">
        <title>Description of Abyssus ytuae gen. nov., sp. nov., a novel member of the family Flavobacteriaceae isolated from the sediment of Mariana Trench.</title>
        <authorList>
            <person name="Zhang J."/>
            <person name="Xu X."/>
        </authorList>
    </citation>
    <scope>NUCLEOTIDE SEQUENCE</scope>
    <source>
        <strain evidence="1">MT3330</strain>
    </source>
</reference>
<proteinExistence type="predicted"/>
<dbReference type="KEGG" id="fbm:MQE35_08670"/>
<evidence type="ECO:0000313" key="2">
    <source>
        <dbReference type="Proteomes" id="UP000831290"/>
    </source>
</evidence>
<dbReference type="RefSeq" id="WP_255845973.1">
    <property type="nucleotide sequence ID" value="NZ_CP094358.1"/>
</dbReference>
<keyword evidence="2" id="KW-1185">Reference proteome</keyword>
<dbReference type="EMBL" id="CP094358">
    <property type="protein sequence ID" value="UOB19357.1"/>
    <property type="molecule type" value="Genomic_DNA"/>
</dbReference>
<organism evidence="1 2">
    <name type="scientific">Abyssalbus ytuae</name>
    <dbReference type="NCBI Taxonomy" id="2926907"/>
    <lineage>
        <taxon>Bacteria</taxon>
        <taxon>Pseudomonadati</taxon>
        <taxon>Bacteroidota</taxon>
        <taxon>Flavobacteriia</taxon>
        <taxon>Flavobacteriales</taxon>
        <taxon>Flavobacteriaceae</taxon>
        <taxon>Abyssalbus</taxon>
    </lineage>
</organism>
<name>A0A9E7A1M7_9FLAO</name>
<evidence type="ECO:0000313" key="1">
    <source>
        <dbReference type="EMBL" id="UOB19357.1"/>
    </source>
</evidence>
<accession>A0A9E7A1M7</accession>